<organism evidence="3 4">
    <name type="scientific">Arthrobacter ramosus</name>
    <dbReference type="NCBI Taxonomy" id="1672"/>
    <lineage>
        <taxon>Bacteria</taxon>
        <taxon>Bacillati</taxon>
        <taxon>Actinomycetota</taxon>
        <taxon>Actinomycetes</taxon>
        <taxon>Micrococcales</taxon>
        <taxon>Micrococcaceae</taxon>
        <taxon>Arthrobacter</taxon>
    </lineage>
</organism>
<evidence type="ECO:0000313" key="3">
    <source>
        <dbReference type="EMBL" id="MFB9820612.1"/>
    </source>
</evidence>
<gene>
    <name evidence="3" type="ORF">ACFFP1_14020</name>
</gene>
<evidence type="ECO:0000313" key="4">
    <source>
        <dbReference type="Proteomes" id="UP001589702"/>
    </source>
</evidence>
<dbReference type="Proteomes" id="UP001589702">
    <property type="component" value="Unassembled WGS sequence"/>
</dbReference>
<feature type="compositionally biased region" description="Pro residues" evidence="1">
    <location>
        <begin position="26"/>
        <end position="39"/>
    </location>
</feature>
<comment type="caution">
    <text evidence="3">The sequence shown here is derived from an EMBL/GenBank/DDBJ whole genome shotgun (WGS) entry which is preliminary data.</text>
</comment>
<feature type="chain" id="PRO_5045690686" description="Lipoprotein" evidence="2">
    <location>
        <begin position="25"/>
        <end position="184"/>
    </location>
</feature>
<evidence type="ECO:0000256" key="2">
    <source>
        <dbReference type="SAM" id="SignalP"/>
    </source>
</evidence>
<feature type="signal peptide" evidence="2">
    <location>
        <begin position="1"/>
        <end position="24"/>
    </location>
</feature>
<evidence type="ECO:0000256" key="1">
    <source>
        <dbReference type="SAM" id="MobiDB-lite"/>
    </source>
</evidence>
<reference evidence="3 4" key="1">
    <citation type="submission" date="2024-09" db="EMBL/GenBank/DDBJ databases">
        <authorList>
            <person name="Sun Q."/>
            <person name="Mori K."/>
        </authorList>
    </citation>
    <scope>NUCLEOTIDE SEQUENCE [LARGE SCALE GENOMIC DNA]</scope>
    <source>
        <strain evidence="3 4">JCM 1334</strain>
    </source>
</reference>
<dbReference type="EMBL" id="JBHMBC010000022">
    <property type="protein sequence ID" value="MFB9820612.1"/>
    <property type="molecule type" value="Genomic_DNA"/>
</dbReference>
<proteinExistence type="predicted"/>
<keyword evidence="4" id="KW-1185">Reference proteome</keyword>
<protein>
    <recommendedName>
        <fullName evidence="5">Lipoprotein</fullName>
    </recommendedName>
</protein>
<dbReference type="RefSeq" id="WP_234751145.1">
    <property type="nucleotide sequence ID" value="NZ_BAAAWN010000001.1"/>
</dbReference>
<evidence type="ECO:0008006" key="5">
    <source>
        <dbReference type="Google" id="ProtNLM"/>
    </source>
</evidence>
<feature type="region of interest" description="Disordered" evidence="1">
    <location>
        <begin position="26"/>
        <end position="46"/>
    </location>
</feature>
<sequence>MSSVSSSRPAAFAAACAVTLAACASPPNPPAPGPSPSSAPPSASIVYPPLPSESATITVQLNTHGLIPAVSSTVTAGVCERAVGPVAVVVINPDIPTPRCQTVAGSQGLEIVNRTGDFGSTGKTATIRWEPYPTVSLEPGQAAMFSGQFGAYLAPGDHLVSISVYAGGGAEIYLRDATQTTGPR</sequence>
<name>A0ABV5Y353_ARTRM</name>
<accession>A0ABV5Y353</accession>
<keyword evidence="2" id="KW-0732">Signal</keyword>